<organism evidence="3 4">
    <name type="scientific">Ditylenchus dipsaci</name>
    <dbReference type="NCBI Taxonomy" id="166011"/>
    <lineage>
        <taxon>Eukaryota</taxon>
        <taxon>Metazoa</taxon>
        <taxon>Ecdysozoa</taxon>
        <taxon>Nematoda</taxon>
        <taxon>Chromadorea</taxon>
        <taxon>Rhabditida</taxon>
        <taxon>Tylenchina</taxon>
        <taxon>Tylenchomorpha</taxon>
        <taxon>Sphaerularioidea</taxon>
        <taxon>Anguinidae</taxon>
        <taxon>Anguininae</taxon>
        <taxon>Ditylenchus</taxon>
    </lineage>
</organism>
<feature type="transmembrane region" description="Helical" evidence="1">
    <location>
        <begin position="40"/>
        <end position="60"/>
    </location>
</feature>
<dbReference type="AlphaFoldDB" id="A0A915DGM9"/>
<protein>
    <submittedName>
        <fullName evidence="4">Uncharacterized protein</fullName>
    </submittedName>
</protein>
<feature type="chain" id="PRO_5037955282" evidence="2">
    <location>
        <begin position="17"/>
        <end position="80"/>
    </location>
</feature>
<evidence type="ECO:0000313" key="3">
    <source>
        <dbReference type="Proteomes" id="UP000887574"/>
    </source>
</evidence>
<keyword evidence="1" id="KW-1133">Transmembrane helix</keyword>
<feature type="signal peptide" evidence="2">
    <location>
        <begin position="1"/>
        <end position="16"/>
    </location>
</feature>
<keyword evidence="1" id="KW-0472">Membrane</keyword>
<dbReference type="WBParaSite" id="jg19670">
    <property type="protein sequence ID" value="jg19670"/>
    <property type="gene ID" value="jg19670"/>
</dbReference>
<name>A0A915DGM9_9BILA</name>
<sequence length="80" mass="9033">MIFCLIFSNFYAVALASPIRAALSLQHPLHGDHYRRKRSHRHIALGAFGAAVAMTSLLCLRKLLPQTPPQSLLQYGYKRK</sequence>
<accession>A0A915DGM9</accession>
<keyword evidence="1" id="KW-0812">Transmembrane</keyword>
<proteinExistence type="predicted"/>
<evidence type="ECO:0000256" key="1">
    <source>
        <dbReference type="SAM" id="Phobius"/>
    </source>
</evidence>
<reference evidence="4" key="1">
    <citation type="submission" date="2022-11" db="UniProtKB">
        <authorList>
            <consortium name="WormBaseParasite"/>
        </authorList>
    </citation>
    <scope>IDENTIFICATION</scope>
</reference>
<evidence type="ECO:0000313" key="4">
    <source>
        <dbReference type="WBParaSite" id="jg19670"/>
    </source>
</evidence>
<keyword evidence="2" id="KW-0732">Signal</keyword>
<keyword evidence="3" id="KW-1185">Reference proteome</keyword>
<dbReference type="Proteomes" id="UP000887574">
    <property type="component" value="Unplaced"/>
</dbReference>
<evidence type="ECO:0000256" key="2">
    <source>
        <dbReference type="SAM" id="SignalP"/>
    </source>
</evidence>